<protein>
    <submittedName>
        <fullName evidence="2">Uncharacterized protein</fullName>
    </submittedName>
</protein>
<evidence type="ECO:0000313" key="2">
    <source>
        <dbReference type="EMBL" id="MEF7615019.1"/>
    </source>
</evidence>
<dbReference type="AlphaFoldDB" id="A0AAW9QHZ3"/>
<comment type="caution">
    <text evidence="2">The sequence shown here is derived from an EMBL/GenBank/DDBJ whole genome shotgun (WGS) entry which is preliminary data.</text>
</comment>
<reference evidence="2 3" key="1">
    <citation type="submission" date="2024-02" db="EMBL/GenBank/DDBJ databases">
        <title>Genome sequence of Aquincola sp. MAHUQ-54.</title>
        <authorList>
            <person name="Huq M.A."/>
        </authorList>
    </citation>
    <scope>NUCLEOTIDE SEQUENCE [LARGE SCALE GENOMIC DNA]</scope>
    <source>
        <strain evidence="2 3">MAHUQ-54</strain>
    </source>
</reference>
<proteinExistence type="predicted"/>
<dbReference type="RefSeq" id="WP_332290120.1">
    <property type="nucleotide sequence ID" value="NZ_JAZIBG010000028.1"/>
</dbReference>
<feature type="region of interest" description="Disordered" evidence="1">
    <location>
        <begin position="1"/>
        <end position="53"/>
    </location>
</feature>
<evidence type="ECO:0000256" key="1">
    <source>
        <dbReference type="SAM" id="MobiDB-lite"/>
    </source>
</evidence>
<dbReference type="EMBL" id="JAZIBG010000028">
    <property type="protein sequence ID" value="MEF7615019.1"/>
    <property type="molecule type" value="Genomic_DNA"/>
</dbReference>
<feature type="compositionally biased region" description="Basic and acidic residues" evidence="1">
    <location>
        <begin position="37"/>
        <end position="47"/>
    </location>
</feature>
<sequence>MKITLPSLPPRNPFATAARRRRAGVHRPGTGAVRQQARRELRRDLDSLRPPSP</sequence>
<gene>
    <name evidence="2" type="ORF">V4F39_13945</name>
</gene>
<evidence type="ECO:0000313" key="3">
    <source>
        <dbReference type="Proteomes" id="UP001336250"/>
    </source>
</evidence>
<accession>A0AAW9QHZ3</accession>
<dbReference type="Proteomes" id="UP001336250">
    <property type="component" value="Unassembled WGS sequence"/>
</dbReference>
<name>A0AAW9QHZ3_9BURK</name>
<organism evidence="2 3">
    <name type="scientific">Aquincola agrisoli</name>
    <dbReference type="NCBI Taxonomy" id="3119538"/>
    <lineage>
        <taxon>Bacteria</taxon>
        <taxon>Pseudomonadati</taxon>
        <taxon>Pseudomonadota</taxon>
        <taxon>Betaproteobacteria</taxon>
        <taxon>Burkholderiales</taxon>
        <taxon>Sphaerotilaceae</taxon>
        <taxon>Aquincola</taxon>
    </lineage>
</organism>
<keyword evidence="3" id="KW-1185">Reference proteome</keyword>